<keyword evidence="5" id="KW-1185">Reference proteome</keyword>
<dbReference type="EMBL" id="JAOYFB010000038">
    <property type="protein sequence ID" value="KAK4025644.1"/>
    <property type="molecule type" value="Genomic_DNA"/>
</dbReference>
<name>A0ABR0AKQ3_9CRUS</name>
<dbReference type="SUPFAM" id="SSF48113">
    <property type="entry name" value="Heme-dependent peroxidases"/>
    <property type="match status" value="2"/>
</dbReference>
<feature type="transmembrane region" description="Helical" evidence="3">
    <location>
        <begin position="21"/>
        <end position="44"/>
    </location>
</feature>
<keyword evidence="1" id="KW-0560">Oxidoreductase</keyword>
<dbReference type="PROSITE" id="PS50292">
    <property type="entry name" value="PEROXIDASE_3"/>
    <property type="match status" value="2"/>
</dbReference>
<feature type="region of interest" description="Disordered" evidence="2">
    <location>
        <begin position="1512"/>
        <end position="1543"/>
    </location>
</feature>
<evidence type="ECO:0000256" key="2">
    <source>
        <dbReference type="SAM" id="MobiDB-lite"/>
    </source>
</evidence>
<evidence type="ECO:0000313" key="5">
    <source>
        <dbReference type="Proteomes" id="UP001234178"/>
    </source>
</evidence>
<dbReference type="InterPro" id="IPR037120">
    <property type="entry name" value="Haem_peroxidase_sf_animal"/>
</dbReference>
<evidence type="ECO:0000256" key="1">
    <source>
        <dbReference type="ARBA" id="ARBA00022559"/>
    </source>
</evidence>
<dbReference type="InterPro" id="IPR010255">
    <property type="entry name" value="Haem_peroxidase_sf"/>
</dbReference>
<dbReference type="PRINTS" id="PR00457">
    <property type="entry name" value="ANPEROXIDASE"/>
</dbReference>
<keyword evidence="3" id="KW-1133">Transmembrane helix</keyword>
<reference evidence="4 5" key="1">
    <citation type="journal article" date="2023" name="Nucleic Acids Res.">
        <title>The hologenome of Daphnia magna reveals possible DNA methylation and microbiome-mediated evolution of the host genome.</title>
        <authorList>
            <person name="Chaturvedi A."/>
            <person name="Li X."/>
            <person name="Dhandapani V."/>
            <person name="Marshall H."/>
            <person name="Kissane S."/>
            <person name="Cuenca-Cambronero M."/>
            <person name="Asole G."/>
            <person name="Calvet F."/>
            <person name="Ruiz-Romero M."/>
            <person name="Marangio P."/>
            <person name="Guigo R."/>
            <person name="Rago D."/>
            <person name="Mirbahai L."/>
            <person name="Eastwood N."/>
            <person name="Colbourne J.K."/>
            <person name="Zhou J."/>
            <person name="Mallon E."/>
            <person name="Orsini L."/>
        </authorList>
    </citation>
    <scope>NUCLEOTIDE SEQUENCE [LARGE SCALE GENOMIC DNA]</scope>
    <source>
        <strain evidence="4">LRV0_1</strain>
    </source>
</reference>
<keyword evidence="3" id="KW-0812">Transmembrane</keyword>
<evidence type="ECO:0008006" key="6">
    <source>
        <dbReference type="Google" id="ProtNLM"/>
    </source>
</evidence>
<gene>
    <name evidence="4" type="ORF">OUZ56_014699</name>
</gene>
<dbReference type="InterPro" id="IPR019791">
    <property type="entry name" value="Haem_peroxidase_animal"/>
</dbReference>
<dbReference type="Gene3D" id="1.10.640.10">
    <property type="entry name" value="Haem peroxidase domain superfamily, animal type"/>
    <property type="match status" value="2"/>
</dbReference>
<organism evidence="4 5">
    <name type="scientific">Daphnia magna</name>
    <dbReference type="NCBI Taxonomy" id="35525"/>
    <lineage>
        <taxon>Eukaryota</taxon>
        <taxon>Metazoa</taxon>
        <taxon>Ecdysozoa</taxon>
        <taxon>Arthropoda</taxon>
        <taxon>Crustacea</taxon>
        <taxon>Branchiopoda</taxon>
        <taxon>Diplostraca</taxon>
        <taxon>Cladocera</taxon>
        <taxon>Anomopoda</taxon>
        <taxon>Daphniidae</taxon>
        <taxon>Daphnia</taxon>
    </lineage>
</organism>
<evidence type="ECO:0000313" key="4">
    <source>
        <dbReference type="EMBL" id="KAK4025644.1"/>
    </source>
</evidence>
<protein>
    <recommendedName>
        <fullName evidence="6">Double oxidase: two peroxidase domains</fullName>
    </recommendedName>
</protein>
<comment type="caution">
    <text evidence="4">The sequence shown here is derived from an EMBL/GenBank/DDBJ whole genome shotgun (WGS) entry which is preliminary data.</text>
</comment>
<keyword evidence="1" id="KW-0575">Peroxidase</keyword>
<dbReference type="CDD" id="cd09823">
    <property type="entry name" value="peroxinectin_like"/>
    <property type="match status" value="2"/>
</dbReference>
<dbReference type="PANTHER" id="PTHR11475:SF134">
    <property type="entry name" value="LD42267P"/>
    <property type="match status" value="1"/>
</dbReference>
<dbReference type="PANTHER" id="PTHR11475">
    <property type="entry name" value="OXIDASE/PEROXIDASE"/>
    <property type="match status" value="1"/>
</dbReference>
<accession>A0ABR0AKQ3</accession>
<keyword evidence="3" id="KW-0472">Membrane</keyword>
<evidence type="ECO:0000256" key="3">
    <source>
        <dbReference type="SAM" id="Phobius"/>
    </source>
</evidence>
<proteinExistence type="predicted"/>
<dbReference type="Proteomes" id="UP001234178">
    <property type="component" value="Unassembled WGS sequence"/>
</dbReference>
<dbReference type="Pfam" id="PF03098">
    <property type="entry name" value="An_peroxidase"/>
    <property type="match status" value="2"/>
</dbReference>
<feature type="compositionally biased region" description="Pro residues" evidence="2">
    <location>
        <begin position="1512"/>
        <end position="1538"/>
    </location>
</feature>
<sequence>MEVKTGRGVFFFARNRQQTEFFFAYFLYRLATAALLSLVLLAVFPSVRSIEIIDSDVAAQQQQFASASIFVPSILPINAPVAPSDNSSSAQLPLTNEQVRWAVDLAVSRLAGTEISRVFNGKLAHHVSPATRDKAAAALVAEEVIRILAQSWSVNSSDIRNRLGRTQLTGTRLADSCPEKKQHICQPQKFRHASSLCNNVQNPTWGNADTSYGRLQPASYSDGVSQIRLSASGKPLPSPVKIAETIHTPKKVGNGYLTTLSGIWAEFVQNDISHPISYLDLGMEGQCCTGTESNFAMCISTHEGDKCTSYSRTISILNNRCELGAREQMNAATAFLDASTIYGSNEDISNQLRTFEGGLMRTSFGDLLPVDHSCDFFSNNSTNCVESGDARVNESPALLVIHTLFVRQHNRLAAKLARVNTMWDDETLYQETRRLVTAQIQHVTYREFLPAVLGENLAENLKLTPKSAGHFLGYDTDAYPGTLEAAASAALSFSLAMLPAKFETFTVTGDKTGEMATNATGHLNAQQTEELLYGLVSTLCRRVSLHVVKDARRSTLPTSNAIDKVVEILMRGRDHGLPGYTAWRQYCGLSPVKNFSDLSDIVSSSNIVLLASVYSNVEDIDLFTGGLAETPLKGAVVGPTIGCILAHQFSLLRKSDRFWYENDVPPSSFSREQLQEIRKTSLAGIICRNFEMIKSMSPKVFHERDNFLNSPIPCDLIADIELSPWASDSPAMQVPEDLLRQSIQRAMVDFARRRENERLLFETNKGADPKSPLGIASAFNKPSAAAIFISNTSLLLEYASEEFINHLEQPKFGRVKRQLNGLLGNLFGRLTRPLSQGLNNVDVTRFVQPATAPNVCRNNEETLPCDNTSPFRKFGGWCNNLRNPTFGKTLTPFNRLLAAGYDDGIARPRWRSVTNQPLPSPRLISVVVHQDVSNMHRRYTMMLTYFGQFLDHDVTLTPISRGFQDAILNCRDCDSPTNVHPECWPIPIPSNDPFFPKVNLQTGRPVCMSFTRSLPGQQRLGAREQIDMNTAYLDLSHVYAQTPCESQRLRAFTGGRMNVTLSPFRGRDLLPQTSRLAECQAASGLCFDAGDSRATENPGLSVLHTVMMREHNRIAGQLQALNRQWDDDRLFMTSRKIVGAIWQHIVYNEFLPRVLGWNAVNLYGLNLLTEGFYEGYDANCNAGIFNEFSTAAYRFGHSLVRPFFPRVDASFQEKTPILLRAGFFNSEMLMEVQAIDELVRGLIVSPMENLDQFVSGEITNHLFETKTVPFSGFDLAALNIQRGRDHGLRPYNEYRAACNLKRAATFDDLSREMTPQVIERLKQVYASVEDIDLWTGGLVETPLQGGLVGPTFACVIGNQFRSLRRCDRFWYENGNQAGRFTEAQLAEIRKVALARLLCENSDTIGEVTRSVFDLPHNFLNPRVPCRSLPPLDMTPWREQESANCVVLGKTIALGASSLVSPCTSCTCTAEGPQCQSLRVNCQQLLTDVGRDAILADSVCRVQCAFLVNPAPAGPAPAPPAPPAPAPPRPPQQPPPPRQPQRGARLLPNLLNLFG</sequence>